<accession>A0A6H2HBM2</accession>
<dbReference type="KEGG" id="pvac:HC248_02593"/>
<feature type="chain" id="PRO_5026282159" evidence="1">
    <location>
        <begin position="29"/>
        <end position="357"/>
    </location>
</feature>
<feature type="signal peptide" evidence="1">
    <location>
        <begin position="1"/>
        <end position="28"/>
    </location>
</feature>
<gene>
    <name evidence="2" type="ORF">HC248_02593</name>
</gene>
<dbReference type="EMBL" id="CP051461">
    <property type="protein sequence ID" value="QJC57272.1"/>
    <property type="molecule type" value="Genomic_DNA"/>
</dbReference>
<evidence type="ECO:0000313" key="2">
    <source>
        <dbReference type="EMBL" id="QJC57272.1"/>
    </source>
</evidence>
<keyword evidence="3" id="KW-1185">Reference proteome</keyword>
<reference evidence="2 3" key="1">
    <citation type="submission" date="2020-04" db="EMBL/GenBank/DDBJ databases">
        <title>Complete genome of a Psychrophilic, Marine, Gas Vacuolate Bacterium Polaromonas vacuolata KCTC 22033T.</title>
        <authorList>
            <person name="Hwang K."/>
            <person name="Kim K.M."/>
        </authorList>
    </citation>
    <scope>NUCLEOTIDE SEQUENCE [LARGE SCALE GENOMIC DNA]</scope>
    <source>
        <strain evidence="2 3">KCTC 22033</strain>
    </source>
</reference>
<name>A0A6H2HBM2_9BURK</name>
<dbReference type="Proteomes" id="UP000502041">
    <property type="component" value="Chromosome"/>
</dbReference>
<evidence type="ECO:0000313" key="3">
    <source>
        <dbReference type="Proteomes" id="UP000502041"/>
    </source>
</evidence>
<evidence type="ECO:0000256" key="1">
    <source>
        <dbReference type="SAM" id="SignalP"/>
    </source>
</evidence>
<organism evidence="2 3">
    <name type="scientific">Polaromonas vacuolata</name>
    <dbReference type="NCBI Taxonomy" id="37448"/>
    <lineage>
        <taxon>Bacteria</taxon>
        <taxon>Pseudomonadati</taxon>
        <taxon>Pseudomonadota</taxon>
        <taxon>Betaproteobacteria</taxon>
        <taxon>Burkholderiales</taxon>
        <taxon>Comamonadaceae</taxon>
        <taxon>Polaromonas</taxon>
    </lineage>
</organism>
<dbReference type="RefSeq" id="WP_168922811.1">
    <property type="nucleotide sequence ID" value="NZ_CP051461.1"/>
</dbReference>
<proteinExistence type="predicted"/>
<dbReference type="AlphaFoldDB" id="A0A6H2HBM2"/>
<sequence>MNRISFLRPRPLWLATLGLCALIGSASAEQAKQDPLEQETIDWRKANDGVSQFERGHADVLKWDKANSNPVKDLPFATPDVMMPTADVAVRLAWRGHPAWADSLAQLGTANQAHIAAGNWLEVDPAVRRRVEDFDEILEAAADARKAWFEVVAAQTGLKLQYEIEEAYATAGELARRMVRVGNWSRLEQAQSQSRLIAVKQQTLKTQLEAEQAQVHLFKALRLRGVYSTVGLPEALSDLPKQAISADTVDKALTSIRAVLPRSEAIYSQSTVSQAFSAYKASYSMAQLALDEQKVNVFMYDETVLRYNGMLLSVWDLLAQSSAKLHADLAVLNAQRDYLMAETNLQMTLQGVTAAKF</sequence>
<protein>
    <submittedName>
        <fullName evidence="2">Uncharacterized protein</fullName>
    </submittedName>
</protein>
<dbReference type="Gene3D" id="1.20.1600.10">
    <property type="entry name" value="Outer membrane efflux proteins (OEP)"/>
    <property type="match status" value="1"/>
</dbReference>
<dbReference type="SUPFAM" id="SSF56954">
    <property type="entry name" value="Outer membrane efflux proteins (OEP)"/>
    <property type="match status" value="1"/>
</dbReference>
<keyword evidence="1" id="KW-0732">Signal</keyword>